<evidence type="ECO:0000256" key="4">
    <source>
        <dbReference type="ARBA" id="ARBA00022723"/>
    </source>
</evidence>
<dbReference type="InterPro" id="IPR036649">
    <property type="entry name" value="Pyrophosphatase_sf"/>
</dbReference>
<dbReference type="AlphaFoldDB" id="A0A0N7ML68"/>
<reference evidence="9" key="1">
    <citation type="submission" date="2015-10" db="EMBL/GenBank/DDBJ databases">
        <authorList>
            <person name="Devillers H."/>
        </authorList>
    </citation>
    <scope>NUCLEOTIDE SEQUENCE [LARGE SCALE GENOMIC DNA]</scope>
</reference>
<gene>
    <name evidence="8" type="ORF">LAQU0_S03e02718g</name>
</gene>
<dbReference type="FunFam" id="3.90.80.10:FF:000007">
    <property type="entry name" value="Inorganic pyrophosphatase, mitochondrial"/>
    <property type="match status" value="1"/>
</dbReference>
<evidence type="ECO:0000313" key="8">
    <source>
        <dbReference type="EMBL" id="CUS21443.1"/>
    </source>
</evidence>
<evidence type="ECO:0000256" key="5">
    <source>
        <dbReference type="ARBA" id="ARBA00022801"/>
    </source>
</evidence>
<dbReference type="Proteomes" id="UP000236544">
    <property type="component" value="Unassembled WGS sequence"/>
</dbReference>
<keyword evidence="6" id="KW-0460">Magnesium</keyword>
<comment type="cofactor">
    <cofactor evidence="1">
        <name>Mg(2+)</name>
        <dbReference type="ChEBI" id="CHEBI:18420"/>
    </cofactor>
</comment>
<dbReference type="EC" id="3.6.1.1" evidence="3"/>
<keyword evidence="5" id="KW-0378">Hydrolase</keyword>
<dbReference type="OrthoDB" id="1608002at2759"/>
<evidence type="ECO:0000256" key="7">
    <source>
        <dbReference type="ARBA" id="ARBA00032535"/>
    </source>
</evidence>
<dbReference type="GO" id="GO:0000287">
    <property type="term" value="F:magnesium ion binding"/>
    <property type="evidence" value="ECO:0007669"/>
    <property type="project" value="InterPro"/>
</dbReference>
<evidence type="ECO:0000256" key="1">
    <source>
        <dbReference type="ARBA" id="ARBA00001946"/>
    </source>
</evidence>
<dbReference type="Pfam" id="PF00719">
    <property type="entry name" value="Pyrophosphatase"/>
    <property type="match status" value="1"/>
</dbReference>
<dbReference type="SUPFAM" id="SSF50324">
    <property type="entry name" value="Inorganic pyrophosphatase"/>
    <property type="match status" value="1"/>
</dbReference>
<dbReference type="InterPro" id="IPR008162">
    <property type="entry name" value="Pyrophosphatase"/>
</dbReference>
<proteinExistence type="inferred from homology"/>
<dbReference type="CDD" id="cd00412">
    <property type="entry name" value="pyrophosphatase"/>
    <property type="match status" value="1"/>
</dbReference>
<keyword evidence="9" id="KW-1185">Reference proteome</keyword>
<evidence type="ECO:0000256" key="6">
    <source>
        <dbReference type="ARBA" id="ARBA00022842"/>
    </source>
</evidence>
<organism evidence="8 9">
    <name type="scientific">Lachancea quebecensis</name>
    <dbReference type="NCBI Taxonomy" id="1654605"/>
    <lineage>
        <taxon>Eukaryota</taxon>
        <taxon>Fungi</taxon>
        <taxon>Dikarya</taxon>
        <taxon>Ascomycota</taxon>
        <taxon>Saccharomycotina</taxon>
        <taxon>Saccharomycetes</taxon>
        <taxon>Saccharomycetales</taxon>
        <taxon>Saccharomycetaceae</taxon>
        <taxon>Lachancea</taxon>
    </lineage>
</organism>
<dbReference type="Gene3D" id="3.90.80.10">
    <property type="entry name" value="Inorganic pyrophosphatase"/>
    <property type="match status" value="1"/>
</dbReference>
<protein>
    <recommendedName>
        <fullName evidence="3">inorganic diphosphatase</fullName>
        <ecNumber evidence="3">3.6.1.1</ecNumber>
    </recommendedName>
    <alternativeName>
        <fullName evidence="7">Pyrophosphate phospho-hydrolase</fullName>
    </alternativeName>
</protein>
<dbReference type="PROSITE" id="PS00387">
    <property type="entry name" value="PPASE"/>
    <property type="match status" value="1"/>
</dbReference>
<evidence type="ECO:0000313" key="9">
    <source>
        <dbReference type="Proteomes" id="UP000236544"/>
    </source>
</evidence>
<dbReference type="GO" id="GO:0006796">
    <property type="term" value="P:phosphate-containing compound metabolic process"/>
    <property type="evidence" value="ECO:0007669"/>
    <property type="project" value="InterPro"/>
</dbReference>
<dbReference type="GO" id="GO:0004427">
    <property type="term" value="F:inorganic diphosphate phosphatase activity"/>
    <property type="evidence" value="ECO:0007669"/>
    <property type="project" value="UniProtKB-EC"/>
</dbReference>
<dbReference type="EMBL" id="LN890565">
    <property type="protein sequence ID" value="CUS21443.1"/>
    <property type="molecule type" value="Genomic_DNA"/>
</dbReference>
<keyword evidence="4" id="KW-0479">Metal-binding</keyword>
<comment type="similarity">
    <text evidence="2">Belongs to the PPase family.</text>
</comment>
<dbReference type="PANTHER" id="PTHR10286">
    <property type="entry name" value="INORGANIC PYROPHOSPHATASE"/>
    <property type="match status" value="1"/>
</dbReference>
<evidence type="ECO:0000256" key="2">
    <source>
        <dbReference type="ARBA" id="ARBA00006220"/>
    </source>
</evidence>
<evidence type="ECO:0000256" key="3">
    <source>
        <dbReference type="ARBA" id="ARBA00012146"/>
    </source>
</evidence>
<name>A0A0N7ML68_9SACH</name>
<accession>A0A0N7ML68</accession>
<sequence length="305" mass="34647">MIRSMNAAKTPIRRLLMTKSHLEVPSYGKIIQGSKYTPEYAQYLRLPNGEVGSFFHDVPLELDCEQRTVNMVVEISRWTNAKFEISRNRPFNPIIQDQKNGKVRFVDNIFPSHGFIHNYGAIPQTWEDPTVESSHEGVRGIKGDNDPLDCCEIGSSVLSMGEVKKVKILGSLALIDNGELDWKILVIDVKDPLASKVENIHDIETHFPNLLEATRNWFRDYKIPTGKPPNEFAFNGQYRGLSETMKVIQECHDSWRKLLRDSETNDNLPQVVRAGSGVVITPEKLPDAPVPKEVGIWHFIKNEKA</sequence>
<dbReference type="GO" id="GO:0005737">
    <property type="term" value="C:cytoplasm"/>
    <property type="evidence" value="ECO:0007669"/>
    <property type="project" value="InterPro"/>
</dbReference>